<feature type="compositionally biased region" description="Basic residues" evidence="1">
    <location>
        <begin position="36"/>
        <end position="50"/>
    </location>
</feature>
<dbReference type="Proteomes" id="UP000275480">
    <property type="component" value="Unassembled WGS sequence"/>
</dbReference>
<evidence type="ECO:0000313" key="2">
    <source>
        <dbReference type="EMBL" id="RMZ47264.1"/>
    </source>
</evidence>
<protein>
    <submittedName>
        <fullName evidence="2">Uncharacterized protein</fullName>
    </submittedName>
</protein>
<comment type="caution">
    <text evidence="2">The sequence shown here is derived from an EMBL/GenBank/DDBJ whole genome shotgun (WGS) entry which is preliminary data.</text>
</comment>
<proteinExistence type="predicted"/>
<evidence type="ECO:0000256" key="1">
    <source>
        <dbReference type="SAM" id="MobiDB-lite"/>
    </source>
</evidence>
<gene>
    <name evidence="2" type="ORF">CA14_001875</name>
</gene>
<sequence>MEPQDIPQTPSTPIQILSDLHLEINQQYTSFENPHLRKISHSSRRRRPPNRLRPTTSTSSKNTHPDSNSYSLLWATMNSTICLSQKTWKRPNSWNRNPRYRDAGSRWNRGLQCRRRIKDFQKNHKLDDFDDHNHYHEADLDWLLNEIRTANTPGNAGPEAIYYSRDASCAFETREVESAARAERLELGVWD</sequence>
<name>A0AB74CKJ1_ASPFL</name>
<reference evidence="2 3" key="1">
    <citation type="submission" date="2018-07" db="EMBL/GenBank/DDBJ databases">
        <title>Identification of spontaneous genetic mutation associated with occurrence of a yellow conidial color mutant of Aspergillus flavus.</title>
        <authorList>
            <person name="Chang P.-K."/>
            <person name="Mack B.M."/>
            <person name="Scharfenstein L."/>
            <person name="Gilbert M.K."/>
        </authorList>
    </citation>
    <scope>NUCLEOTIDE SEQUENCE [LARGE SCALE GENOMIC DNA]</scope>
    <source>
        <strain evidence="2 3">CA14</strain>
    </source>
</reference>
<dbReference type="AlphaFoldDB" id="A0AB74CKJ1"/>
<organism evidence="2 3">
    <name type="scientific">Aspergillus flavus</name>
    <dbReference type="NCBI Taxonomy" id="5059"/>
    <lineage>
        <taxon>Eukaryota</taxon>
        <taxon>Fungi</taxon>
        <taxon>Dikarya</taxon>
        <taxon>Ascomycota</taxon>
        <taxon>Pezizomycotina</taxon>
        <taxon>Eurotiomycetes</taxon>
        <taxon>Eurotiomycetidae</taxon>
        <taxon>Eurotiales</taxon>
        <taxon>Aspergillaceae</taxon>
        <taxon>Aspergillus</taxon>
        <taxon>Aspergillus subgen. Circumdati</taxon>
    </lineage>
</organism>
<dbReference type="EMBL" id="QQZZ01000032">
    <property type="protein sequence ID" value="RMZ47264.1"/>
    <property type="molecule type" value="Genomic_DNA"/>
</dbReference>
<evidence type="ECO:0000313" key="3">
    <source>
        <dbReference type="Proteomes" id="UP000275480"/>
    </source>
</evidence>
<accession>A0AB74CKJ1</accession>
<feature type="region of interest" description="Disordered" evidence="1">
    <location>
        <begin position="31"/>
        <end position="67"/>
    </location>
</feature>